<dbReference type="SMART" id="SM00472">
    <property type="entry name" value="MIR"/>
    <property type="match status" value="2"/>
</dbReference>
<keyword evidence="5 14" id="KW-0328">Glycosyltransferase</keyword>
<comment type="pathway">
    <text evidence="2 14">Protein modification; protein glycosylation.</text>
</comment>
<feature type="domain" description="MIR" evidence="16">
    <location>
        <begin position="292"/>
        <end position="352"/>
    </location>
</feature>
<feature type="signal peptide" evidence="15">
    <location>
        <begin position="1"/>
        <end position="15"/>
    </location>
</feature>
<feature type="transmembrane region" description="Helical" evidence="14">
    <location>
        <begin position="137"/>
        <end position="157"/>
    </location>
</feature>
<dbReference type="InterPro" id="IPR036300">
    <property type="entry name" value="MIR_dom_sf"/>
</dbReference>
<comment type="catalytic activity">
    <reaction evidence="13 14">
        <text>a di-trans,poly-cis-dolichyl beta-D-mannosyl phosphate + L-seryl-[protein] = 3-O-(alpha-D-mannosyl)-L-seryl-[protein] + a di-trans,poly-cis-dolichyl phosphate + H(+)</text>
        <dbReference type="Rhea" id="RHEA:17377"/>
        <dbReference type="Rhea" id="RHEA-COMP:9863"/>
        <dbReference type="Rhea" id="RHEA-COMP:13546"/>
        <dbReference type="Rhea" id="RHEA-COMP:19498"/>
        <dbReference type="Rhea" id="RHEA-COMP:19501"/>
        <dbReference type="ChEBI" id="CHEBI:15378"/>
        <dbReference type="ChEBI" id="CHEBI:29999"/>
        <dbReference type="ChEBI" id="CHEBI:57683"/>
        <dbReference type="ChEBI" id="CHEBI:58211"/>
        <dbReference type="ChEBI" id="CHEBI:137321"/>
        <dbReference type="EC" id="2.4.1.109"/>
    </reaction>
</comment>
<name>A0A1X2GA66_9FUNG</name>
<dbReference type="Gene3D" id="2.80.10.50">
    <property type="match status" value="1"/>
</dbReference>
<dbReference type="AlphaFoldDB" id="A0A1X2GA66"/>
<dbReference type="EC" id="2.4.1.109" evidence="4 14"/>
<evidence type="ECO:0000256" key="14">
    <source>
        <dbReference type="RuleBase" id="RU367007"/>
    </source>
</evidence>
<feature type="transmembrane region" description="Helical" evidence="14">
    <location>
        <begin position="112"/>
        <end position="131"/>
    </location>
</feature>
<feature type="non-terminal residue" evidence="17">
    <location>
        <position position="1"/>
    </location>
</feature>
<organism evidence="17 18">
    <name type="scientific">Hesseltinella vesiculosa</name>
    <dbReference type="NCBI Taxonomy" id="101127"/>
    <lineage>
        <taxon>Eukaryota</taxon>
        <taxon>Fungi</taxon>
        <taxon>Fungi incertae sedis</taxon>
        <taxon>Mucoromycota</taxon>
        <taxon>Mucoromycotina</taxon>
        <taxon>Mucoromycetes</taxon>
        <taxon>Mucorales</taxon>
        <taxon>Cunninghamellaceae</taxon>
        <taxon>Hesseltinella</taxon>
    </lineage>
</organism>
<dbReference type="CDD" id="cd23285">
    <property type="entry name" value="beta-trefoil_MIR_PMT4-like"/>
    <property type="match status" value="1"/>
</dbReference>
<dbReference type="SUPFAM" id="SSF82109">
    <property type="entry name" value="MIR domain"/>
    <property type="match status" value="1"/>
</dbReference>
<dbReference type="PROSITE" id="PS50919">
    <property type="entry name" value="MIR"/>
    <property type="match status" value="2"/>
</dbReference>
<feature type="transmembrane region" description="Helical" evidence="14">
    <location>
        <begin position="87"/>
        <end position="105"/>
    </location>
</feature>
<evidence type="ECO:0000256" key="2">
    <source>
        <dbReference type="ARBA" id="ARBA00004922"/>
    </source>
</evidence>
<protein>
    <recommendedName>
        <fullName evidence="4 14">Dolichyl-phosphate-mannose--protein mannosyltransferase</fullName>
        <ecNumber evidence="4 14">2.4.1.109</ecNumber>
    </recommendedName>
</protein>
<dbReference type="UniPathway" id="UPA00378"/>
<dbReference type="InterPro" id="IPR016093">
    <property type="entry name" value="MIR_motif"/>
</dbReference>
<feature type="domain" description="MIR" evidence="16">
    <location>
        <begin position="357"/>
        <end position="414"/>
    </location>
</feature>
<feature type="chain" id="PRO_5013072467" description="Dolichyl-phosphate-mannose--protein mannosyltransferase" evidence="15">
    <location>
        <begin position="16"/>
        <end position="710"/>
    </location>
</feature>
<feature type="transmembrane region" description="Helical" evidence="14">
    <location>
        <begin position="622"/>
        <end position="640"/>
    </location>
</feature>
<evidence type="ECO:0000256" key="11">
    <source>
        <dbReference type="ARBA" id="ARBA00023136"/>
    </source>
</evidence>
<gene>
    <name evidence="17" type="ORF">DM01DRAFT_1394676</name>
</gene>
<keyword evidence="15" id="KW-0732">Signal</keyword>
<evidence type="ECO:0000313" key="18">
    <source>
        <dbReference type="Proteomes" id="UP000242146"/>
    </source>
</evidence>
<dbReference type="Pfam" id="PF02366">
    <property type="entry name" value="PMT"/>
    <property type="match status" value="1"/>
</dbReference>
<dbReference type="InterPro" id="IPR027005">
    <property type="entry name" value="PMT-like"/>
</dbReference>
<keyword evidence="11 14" id="KW-0472">Membrane</keyword>
<evidence type="ECO:0000256" key="3">
    <source>
        <dbReference type="ARBA" id="ARBA00007222"/>
    </source>
</evidence>
<dbReference type="OrthoDB" id="292747at2759"/>
<evidence type="ECO:0000256" key="13">
    <source>
        <dbReference type="ARBA" id="ARBA00045102"/>
    </source>
</evidence>
<dbReference type="GO" id="GO:0004169">
    <property type="term" value="F:dolichyl-phosphate-mannose-protein mannosyltransferase activity"/>
    <property type="evidence" value="ECO:0007669"/>
    <property type="project" value="UniProtKB-UniRule"/>
</dbReference>
<reference evidence="17 18" key="1">
    <citation type="submission" date="2016-07" db="EMBL/GenBank/DDBJ databases">
        <title>Pervasive Adenine N6-methylation of Active Genes in Fungi.</title>
        <authorList>
            <consortium name="DOE Joint Genome Institute"/>
            <person name="Mondo S.J."/>
            <person name="Dannebaum R.O."/>
            <person name="Kuo R.C."/>
            <person name="Labutti K."/>
            <person name="Haridas S."/>
            <person name="Kuo A."/>
            <person name="Salamov A."/>
            <person name="Ahrendt S.R."/>
            <person name="Lipzen A."/>
            <person name="Sullivan W."/>
            <person name="Andreopoulos W.B."/>
            <person name="Clum A."/>
            <person name="Lindquist E."/>
            <person name="Daum C."/>
            <person name="Ramamoorthy G.K."/>
            <person name="Gryganskyi A."/>
            <person name="Culley D."/>
            <person name="Magnuson J.K."/>
            <person name="James T.Y."/>
            <person name="O'Malley M.A."/>
            <person name="Stajich J.E."/>
            <person name="Spatafora J.W."/>
            <person name="Visel A."/>
            <person name="Grigoriev I.V."/>
        </authorList>
    </citation>
    <scope>NUCLEOTIDE SEQUENCE [LARGE SCALE GENOMIC DNA]</scope>
    <source>
        <strain evidence="17 18">NRRL 3301</strain>
    </source>
</reference>
<keyword evidence="9 14" id="KW-0256">Endoplasmic reticulum</keyword>
<keyword evidence="8" id="KW-0677">Repeat</keyword>
<feature type="transmembrane region" description="Helical" evidence="14">
    <location>
        <begin position="240"/>
        <end position="260"/>
    </location>
</feature>
<evidence type="ECO:0000256" key="10">
    <source>
        <dbReference type="ARBA" id="ARBA00022989"/>
    </source>
</evidence>
<dbReference type="Pfam" id="PF02815">
    <property type="entry name" value="MIR"/>
    <property type="match status" value="1"/>
</dbReference>
<sequence length="710" mass="81986">VLLTSLMATAFFVTFYKIWSPNEVVFDEVHFGKFASFYIKGVFFFDVHPPLAKMMLAGWAYLVGYDGHYDFDQIGESYVNNRVPYTLIRAFPAFLNVISSGLIYGTMKHSGYSWLACSISTILYIFDNAMVGQSRLILLDSTLIVFMLASVFSYVRFRKLRRSSFTRQWWLWLTLTGVFLACTISVKMVGTFVIVTIGMAVAIDLWELLDYNYGLPMVRTLFFFFLSLKPWQIQVVVHLLARIMTLIVLPSIIYLSFFALHFRLLPASGPGDPYMSLAFQETLRDNPLLKESKAIDYFDVIAFSHKESNYYFHGSDERYPLHYEDARISSNGRIVSAAKEMDENCMWRVLPTGEKTEGRVMNGDVIQLQHVNTKRVLRTHDVASPLLATNMEMTLVSKNKVKKYEDTLFKVQLHETEELPWSSKIQTFKLISVAHSVGVSTSQKFLPDWAEGRHDVNGNKALKSNSNTWIVQHVDNKECKQKLFYNMSQQQAKVPKKLSFWRKYRELQDAMFLHNSKLKTEHPYMSRPSSWVLMVKGILYWHKHDTKSQIYLAGNVFGWWLVAFSFGVFAILSFALAMTKKRKLSIMKPSGERRFLRSTIFFAALWVMHYIPFFAMERTLFLHHYLPAVACGYMLVGSLYQQIFTDGFDSARHGTSTRLSMCSYVVAAIIVTLHVGMFIFLSPFTYGTGMTTEKIIERKLFPGWDLQYTK</sequence>
<keyword evidence="7 14" id="KW-0812">Transmembrane</keyword>
<evidence type="ECO:0000256" key="6">
    <source>
        <dbReference type="ARBA" id="ARBA00022679"/>
    </source>
</evidence>
<dbReference type="InterPro" id="IPR003342">
    <property type="entry name" value="ArnT-like_N"/>
</dbReference>
<keyword evidence="18" id="KW-1185">Reference proteome</keyword>
<evidence type="ECO:0000256" key="5">
    <source>
        <dbReference type="ARBA" id="ARBA00022676"/>
    </source>
</evidence>
<dbReference type="GO" id="GO:0005789">
    <property type="term" value="C:endoplasmic reticulum membrane"/>
    <property type="evidence" value="ECO:0007669"/>
    <property type="project" value="UniProtKB-SubCell"/>
</dbReference>
<keyword evidence="10 14" id="KW-1133">Transmembrane helix</keyword>
<comment type="similarity">
    <text evidence="3 14">Belongs to the glycosyltransferase 39 family.</text>
</comment>
<evidence type="ECO:0000256" key="8">
    <source>
        <dbReference type="ARBA" id="ARBA00022737"/>
    </source>
</evidence>
<comment type="subcellular location">
    <subcellularLocation>
        <location evidence="1 14">Endoplasmic reticulum membrane</location>
        <topology evidence="1 14">Multi-pass membrane protein</topology>
    </subcellularLocation>
</comment>
<dbReference type="Proteomes" id="UP000242146">
    <property type="component" value="Unassembled WGS sequence"/>
</dbReference>
<comment type="catalytic activity">
    <reaction evidence="12 14">
        <text>a di-trans,poly-cis-dolichyl beta-D-mannosyl phosphate + L-threonyl-[protein] = 3-O-(alpha-D-mannosyl)-L-threonyl-[protein] + a di-trans,poly-cis-dolichyl phosphate + H(+)</text>
        <dbReference type="Rhea" id="RHEA:53396"/>
        <dbReference type="Rhea" id="RHEA-COMP:11060"/>
        <dbReference type="Rhea" id="RHEA-COMP:13547"/>
        <dbReference type="Rhea" id="RHEA-COMP:19498"/>
        <dbReference type="Rhea" id="RHEA-COMP:19501"/>
        <dbReference type="ChEBI" id="CHEBI:15378"/>
        <dbReference type="ChEBI" id="CHEBI:30013"/>
        <dbReference type="ChEBI" id="CHEBI:57683"/>
        <dbReference type="ChEBI" id="CHEBI:58211"/>
        <dbReference type="ChEBI" id="CHEBI:137323"/>
        <dbReference type="EC" id="2.4.1.109"/>
    </reaction>
</comment>
<comment type="function">
    <text evidence="14">Transfers mannose from Dol-P-mannose to Ser or Thr residues on proteins.</text>
</comment>
<evidence type="ECO:0000259" key="16">
    <source>
        <dbReference type="PROSITE" id="PS50919"/>
    </source>
</evidence>
<dbReference type="PANTHER" id="PTHR10050">
    <property type="entry name" value="DOLICHYL-PHOSPHATE-MANNOSE--PROTEIN MANNOSYLTRANSFERASE"/>
    <property type="match status" value="1"/>
</dbReference>
<evidence type="ECO:0000256" key="9">
    <source>
        <dbReference type="ARBA" id="ARBA00022824"/>
    </source>
</evidence>
<evidence type="ECO:0000256" key="15">
    <source>
        <dbReference type="SAM" id="SignalP"/>
    </source>
</evidence>
<feature type="transmembrane region" description="Helical" evidence="14">
    <location>
        <begin position="211"/>
        <end position="228"/>
    </location>
</feature>
<keyword evidence="6 14" id="KW-0808">Transferase</keyword>
<feature type="transmembrane region" description="Helical" evidence="14">
    <location>
        <begin position="599"/>
        <end position="616"/>
    </location>
</feature>
<feature type="transmembrane region" description="Helical" evidence="14">
    <location>
        <begin position="557"/>
        <end position="578"/>
    </location>
</feature>
<evidence type="ECO:0000313" key="17">
    <source>
        <dbReference type="EMBL" id="ORX48846.1"/>
    </source>
</evidence>
<evidence type="ECO:0000256" key="1">
    <source>
        <dbReference type="ARBA" id="ARBA00004477"/>
    </source>
</evidence>
<dbReference type="InterPro" id="IPR032421">
    <property type="entry name" value="PMT_4TMC"/>
</dbReference>
<evidence type="ECO:0000256" key="7">
    <source>
        <dbReference type="ARBA" id="ARBA00022692"/>
    </source>
</evidence>
<comment type="caution">
    <text evidence="17">The sequence shown here is derived from an EMBL/GenBank/DDBJ whole genome shotgun (WGS) entry which is preliminary data.</text>
</comment>
<evidence type="ECO:0000256" key="4">
    <source>
        <dbReference type="ARBA" id="ARBA00012839"/>
    </source>
</evidence>
<accession>A0A1X2GA66</accession>
<feature type="transmembrane region" description="Helical" evidence="14">
    <location>
        <begin position="169"/>
        <end position="199"/>
    </location>
</feature>
<feature type="transmembrane region" description="Helical" evidence="14">
    <location>
        <begin position="661"/>
        <end position="681"/>
    </location>
</feature>
<dbReference type="PANTHER" id="PTHR10050:SF51">
    <property type="entry name" value="PROTEIN O-MANNOSYL-TRANSFERASE 1"/>
    <property type="match status" value="1"/>
</dbReference>
<evidence type="ECO:0000256" key="12">
    <source>
        <dbReference type="ARBA" id="ARBA00045085"/>
    </source>
</evidence>
<dbReference type="STRING" id="101127.A0A1X2GA66"/>
<proteinExistence type="inferred from homology"/>
<dbReference type="Pfam" id="PF16192">
    <property type="entry name" value="PMT_4TMC"/>
    <property type="match status" value="1"/>
</dbReference>
<dbReference type="EMBL" id="MCGT01000028">
    <property type="protein sequence ID" value="ORX48846.1"/>
    <property type="molecule type" value="Genomic_DNA"/>
</dbReference>